<accession>A0A1W9S2B8</accession>
<organism evidence="3 4">
    <name type="scientific">Candidatus Coatesbacteria bacterium 4484_99</name>
    <dbReference type="NCBI Taxonomy" id="1970774"/>
    <lineage>
        <taxon>Bacteria</taxon>
        <taxon>Candidatus Coatesiibacteriota</taxon>
    </lineage>
</organism>
<dbReference type="Gene3D" id="2.40.50.220">
    <property type="entry name" value="EutN/Ccml"/>
    <property type="match status" value="1"/>
</dbReference>
<protein>
    <recommendedName>
        <fullName evidence="5">Ethanolamine utilization protein EutN</fullName>
    </recommendedName>
</protein>
<dbReference type="AlphaFoldDB" id="A0A1W9S2B8"/>
<dbReference type="PANTHER" id="PTHR36539">
    <property type="entry name" value="ETHANOLAMINE UTILIZATION PROTEIN EUTN"/>
    <property type="match status" value="1"/>
</dbReference>
<evidence type="ECO:0000256" key="2">
    <source>
        <dbReference type="ARBA" id="ARBA00024446"/>
    </source>
</evidence>
<evidence type="ECO:0000313" key="3">
    <source>
        <dbReference type="EMBL" id="OQX90978.1"/>
    </source>
</evidence>
<evidence type="ECO:0008006" key="5">
    <source>
        <dbReference type="Google" id="ProtNLM"/>
    </source>
</evidence>
<proteinExistence type="predicted"/>
<dbReference type="PROSITE" id="PS51932">
    <property type="entry name" value="BMV"/>
    <property type="match status" value="1"/>
</dbReference>
<dbReference type="PANTHER" id="PTHR36539:SF1">
    <property type="entry name" value="BACTERIAL MICROCOMPARTMENT SHELL VERTEX PROTEIN EUTN"/>
    <property type="match status" value="1"/>
</dbReference>
<dbReference type="InterPro" id="IPR036677">
    <property type="entry name" value="EutN_CcmL_sf"/>
</dbReference>
<evidence type="ECO:0000256" key="1">
    <source>
        <dbReference type="ARBA" id="ARBA00024322"/>
    </source>
</evidence>
<dbReference type="Pfam" id="PF03319">
    <property type="entry name" value="EutN_CcmL"/>
    <property type="match status" value="1"/>
</dbReference>
<dbReference type="SUPFAM" id="SSF159133">
    <property type="entry name" value="EutN/CcmL-like"/>
    <property type="match status" value="1"/>
</dbReference>
<dbReference type="Proteomes" id="UP000192611">
    <property type="component" value="Unassembled WGS sequence"/>
</dbReference>
<evidence type="ECO:0000313" key="4">
    <source>
        <dbReference type="Proteomes" id="UP000192611"/>
    </source>
</evidence>
<sequence>MKLMRVIGSVVSTVKDEKMGGMKLLIVAPCDLYGNPIDVDYKRNVLVAVDAVGAGEGEVVMTASGSSARQTALTKDRPVDTVIMGIVDSLEVGGKFTYLKEGLEITKPKTVMKAEGDVKRKVVKKGGGKRR</sequence>
<dbReference type="GO" id="GO:0031469">
    <property type="term" value="C:bacterial microcompartment"/>
    <property type="evidence" value="ECO:0007669"/>
    <property type="project" value="UniProtKB-SubCell"/>
</dbReference>
<comment type="caution">
    <text evidence="3">The sequence shown here is derived from an EMBL/GenBank/DDBJ whole genome shotgun (WGS) entry which is preliminary data.</text>
</comment>
<dbReference type="CDD" id="cd01614">
    <property type="entry name" value="EutN_CcmL"/>
    <property type="match status" value="1"/>
</dbReference>
<dbReference type="EMBL" id="NATQ01000017">
    <property type="protein sequence ID" value="OQX90978.1"/>
    <property type="molecule type" value="Genomic_DNA"/>
</dbReference>
<name>A0A1W9S2B8_9BACT</name>
<gene>
    <name evidence="3" type="ORF">B6D57_01390</name>
</gene>
<comment type="subcellular location">
    <subcellularLocation>
        <location evidence="1">Bacterial microcompartment</location>
    </subcellularLocation>
</comment>
<reference evidence="4" key="1">
    <citation type="submission" date="2017-03" db="EMBL/GenBank/DDBJ databases">
        <title>Novel pathways for hydrocarbon cycling and metabolic interdependencies in hydrothermal sediment communities.</title>
        <authorList>
            <person name="Dombrowski N."/>
            <person name="Seitz K."/>
            <person name="Teske A."/>
            <person name="Baker B."/>
        </authorList>
    </citation>
    <scope>NUCLEOTIDE SEQUENCE [LARGE SCALE GENOMIC DNA]</scope>
</reference>
<keyword evidence="2" id="KW-1283">Bacterial microcompartment</keyword>
<dbReference type="InterPro" id="IPR004992">
    <property type="entry name" value="EutN_CcmL"/>
</dbReference>